<evidence type="ECO:0000256" key="1">
    <source>
        <dbReference type="ARBA" id="ARBA00007409"/>
    </source>
</evidence>
<dbReference type="InterPro" id="IPR040079">
    <property type="entry name" value="Glutathione_S-Trfase"/>
</dbReference>
<dbReference type="SUPFAM" id="SSF52833">
    <property type="entry name" value="Thioredoxin-like"/>
    <property type="match status" value="1"/>
</dbReference>
<organism evidence="8 9">
    <name type="scientific">Kluyveromyces dobzhanskii CBS 2104</name>
    <dbReference type="NCBI Taxonomy" id="1427455"/>
    <lineage>
        <taxon>Eukaryota</taxon>
        <taxon>Fungi</taxon>
        <taxon>Dikarya</taxon>
        <taxon>Ascomycota</taxon>
        <taxon>Saccharomycotina</taxon>
        <taxon>Saccharomycetes</taxon>
        <taxon>Saccharomycetales</taxon>
        <taxon>Saccharomycetaceae</taxon>
        <taxon>Kluyveromyces</taxon>
    </lineage>
</organism>
<dbReference type="CDD" id="cd03189">
    <property type="entry name" value="GST_C_GTT1_like"/>
    <property type="match status" value="1"/>
</dbReference>
<dbReference type="Pfam" id="PF02798">
    <property type="entry name" value="GST_N"/>
    <property type="match status" value="1"/>
</dbReference>
<dbReference type="GO" id="GO:0004364">
    <property type="term" value="F:glutathione transferase activity"/>
    <property type="evidence" value="ECO:0007669"/>
    <property type="project" value="UniProtKB-EC"/>
</dbReference>
<dbReference type="InterPro" id="IPR010987">
    <property type="entry name" value="Glutathione-S-Trfase_C-like"/>
</dbReference>
<dbReference type="PROSITE" id="PS50404">
    <property type="entry name" value="GST_NTER"/>
    <property type="match status" value="1"/>
</dbReference>
<proteinExistence type="inferred from homology"/>
<dbReference type="InterPro" id="IPR036282">
    <property type="entry name" value="Glutathione-S-Trfase_C_sf"/>
</dbReference>
<evidence type="ECO:0000259" key="6">
    <source>
        <dbReference type="PROSITE" id="PS50404"/>
    </source>
</evidence>
<dbReference type="PANTHER" id="PTHR44051">
    <property type="entry name" value="GLUTATHIONE S-TRANSFERASE-RELATED"/>
    <property type="match status" value="1"/>
</dbReference>
<evidence type="ECO:0000256" key="4">
    <source>
        <dbReference type="ARBA" id="ARBA00047960"/>
    </source>
</evidence>
<evidence type="ECO:0000313" key="8">
    <source>
        <dbReference type="EMBL" id="CDO91673.1"/>
    </source>
</evidence>
<accession>A0A0A8KYW6</accession>
<evidence type="ECO:0000256" key="2">
    <source>
        <dbReference type="ARBA" id="ARBA00012452"/>
    </source>
</evidence>
<dbReference type="InterPro" id="IPR036249">
    <property type="entry name" value="Thioredoxin-like_sf"/>
</dbReference>
<comment type="catalytic activity">
    <reaction evidence="4">
        <text>RX + glutathione = an S-substituted glutathione + a halide anion + H(+)</text>
        <dbReference type="Rhea" id="RHEA:16437"/>
        <dbReference type="ChEBI" id="CHEBI:15378"/>
        <dbReference type="ChEBI" id="CHEBI:16042"/>
        <dbReference type="ChEBI" id="CHEBI:17792"/>
        <dbReference type="ChEBI" id="CHEBI:57925"/>
        <dbReference type="ChEBI" id="CHEBI:90779"/>
        <dbReference type="EC" id="2.5.1.18"/>
    </reaction>
</comment>
<dbReference type="InterPro" id="IPR004046">
    <property type="entry name" value="GST_C"/>
</dbReference>
<reference evidence="8 9" key="1">
    <citation type="submission" date="2014-03" db="EMBL/GenBank/DDBJ databases">
        <title>The genome of Kluyveromyces dobzhanskii.</title>
        <authorList>
            <person name="Nystedt B."/>
            <person name="Astrom S."/>
        </authorList>
    </citation>
    <scope>NUCLEOTIDE SEQUENCE [LARGE SCALE GENOMIC DNA]</scope>
    <source>
        <strain evidence="8 9">CBS 2104</strain>
    </source>
</reference>
<dbReference type="GO" id="GO:0004602">
    <property type="term" value="F:glutathione peroxidase activity"/>
    <property type="evidence" value="ECO:0007669"/>
    <property type="project" value="UniProtKB-ARBA"/>
</dbReference>
<comment type="caution">
    <text evidence="8">The sequence shown here is derived from an EMBL/GenBank/DDBJ whole genome shotgun (WGS) entry which is preliminary data.</text>
</comment>
<dbReference type="Gene3D" id="1.20.1050.10">
    <property type="match status" value="1"/>
</dbReference>
<evidence type="ECO:0000256" key="3">
    <source>
        <dbReference type="ARBA" id="ARBA00022679"/>
    </source>
</evidence>
<feature type="domain" description="GST C-terminal" evidence="7">
    <location>
        <begin position="96"/>
        <end position="234"/>
    </location>
</feature>
<dbReference type="SFLD" id="SFLDG00358">
    <property type="entry name" value="Main_(cytGST)"/>
    <property type="match status" value="1"/>
</dbReference>
<dbReference type="InterPro" id="IPR004045">
    <property type="entry name" value="Glutathione_S-Trfase_N"/>
</dbReference>
<protein>
    <recommendedName>
        <fullName evidence="2">glutathione transferase</fullName>
        <ecNumber evidence="2">2.5.1.18</ecNumber>
    </recommendedName>
</protein>
<keyword evidence="3" id="KW-0808">Transferase</keyword>
<feature type="domain" description="GST N-terminal" evidence="6">
    <location>
        <begin position="3"/>
        <end position="90"/>
    </location>
</feature>
<dbReference type="SFLD" id="SFLDS00019">
    <property type="entry name" value="Glutathione_Transferase_(cytos"/>
    <property type="match status" value="1"/>
</dbReference>
<dbReference type="Gene3D" id="3.40.30.10">
    <property type="entry name" value="Glutaredoxin"/>
    <property type="match status" value="1"/>
</dbReference>
<dbReference type="CDD" id="cd03046">
    <property type="entry name" value="GST_N_GTT1_like"/>
    <property type="match status" value="1"/>
</dbReference>
<dbReference type="OrthoDB" id="2098326at2759"/>
<dbReference type="EMBL" id="CCBQ010000001">
    <property type="protein sequence ID" value="CDO91673.1"/>
    <property type="molecule type" value="Genomic_DNA"/>
</dbReference>
<dbReference type="Pfam" id="PF00043">
    <property type="entry name" value="GST_C"/>
    <property type="match status" value="1"/>
</dbReference>
<dbReference type="AlphaFoldDB" id="A0A0A8KYW6"/>
<name>A0A0A8KYW6_9SACH</name>
<evidence type="ECO:0000259" key="7">
    <source>
        <dbReference type="PROSITE" id="PS50405"/>
    </source>
</evidence>
<dbReference type="EC" id="2.5.1.18" evidence="2"/>
<dbReference type="FunFam" id="3.40.30.10:FF:000156">
    <property type="entry name" value="Glutathione S-transferase 1"/>
    <property type="match status" value="1"/>
</dbReference>
<dbReference type="PROSITE" id="PS50405">
    <property type="entry name" value="GST_CTER"/>
    <property type="match status" value="1"/>
</dbReference>
<evidence type="ECO:0000256" key="5">
    <source>
        <dbReference type="RuleBase" id="RU003494"/>
    </source>
</evidence>
<sequence>MSTAAVKVHWLNQSRAFRVLWLLDHLKLQYEIIPYKRNEEFRAPDELKKVHPLGRAPILEIDYKDTDQKDILAESGYIFQYVLENFDKNGLLNNPDRQKAEKIKYYLHYAEGSLQPPLFIEFLLATAKKAPVPFPISYVTKKFADKISEKYSQGELKNQLQFLEGEIKQNSGYLVGGRFSAADIILSFPLEMAFERKFAQPEQYPAITKWLKTIQSEESYLVSKRKAKDNGADF</sequence>
<dbReference type="GO" id="GO:0005737">
    <property type="term" value="C:cytoplasm"/>
    <property type="evidence" value="ECO:0007669"/>
    <property type="project" value="UniProtKB-ARBA"/>
</dbReference>
<evidence type="ECO:0000313" key="9">
    <source>
        <dbReference type="Proteomes" id="UP000031516"/>
    </source>
</evidence>
<comment type="similarity">
    <text evidence="1 5">Belongs to the GST superfamily.</text>
</comment>
<dbReference type="PANTHER" id="PTHR44051:SF9">
    <property type="entry name" value="GLUTATHIONE S-TRANSFERASE 1"/>
    <property type="match status" value="1"/>
</dbReference>
<gene>
    <name evidence="8" type="ORF">KLDO_g7</name>
</gene>
<dbReference type="SUPFAM" id="SSF47616">
    <property type="entry name" value="GST C-terminal domain-like"/>
    <property type="match status" value="1"/>
</dbReference>
<dbReference type="Proteomes" id="UP000031516">
    <property type="component" value="Unassembled WGS sequence"/>
</dbReference>
<keyword evidence="9" id="KW-1185">Reference proteome</keyword>